<keyword evidence="2" id="KW-1185">Reference proteome</keyword>
<gene>
    <name evidence="1" type="ORF">GCM10010964_44680</name>
</gene>
<sequence>MVMNIYTKPVVSTSEDASGVPCPTGTSPRPTALEVRAENIPAALRKRPAWMCWGYRPRDSRWTKVPFQPSGRAASPTNPATWSSFDAVMAAYRSGRFDGIGIALDGQK</sequence>
<protein>
    <submittedName>
        <fullName evidence="1">Uncharacterized protein</fullName>
    </submittedName>
</protein>
<accession>A0A8J2ZG14</accession>
<evidence type="ECO:0000313" key="2">
    <source>
        <dbReference type="Proteomes" id="UP000597507"/>
    </source>
</evidence>
<comment type="caution">
    <text evidence="1">The sequence shown here is derived from an EMBL/GenBank/DDBJ whole genome shotgun (WGS) entry which is preliminary data.</text>
</comment>
<evidence type="ECO:0000313" key="1">
    <source>
        <dbReference type="EMBL" id="GGG52606.1"/>
    </source>
</evidence>
<proteinExistence type="predicted"/>
<reference evidence="1 2" key="1">
    <citation type="journal article" date="2014" name="Int. J. Syst. Evol. Microbiol.">
        <title>Complete genome sequence of Corynebacterium casei LMG S-19264T (=DSM 44701T), isolated from a smear-ripened cheese.</title>
        <authorList>
            <consortium name="US DOE Joint Genome Institute (JGI-PGF)"/>
            <person name="Walter F."/>
            <person name="Albersmeier A."/>
            <person name="Kalinowski J."/>
            <person name="Ruckert C."/>
        </authorList>
    </citation>
    <scope>NUCLEOTIDE SEQUENCE [LARGE SCALE GENOMIC DNA]</scope>
    <source>
        <strain evidence="1 2">CGMCC 1.16330</strain>
    </source>
</reference>
<organism evidence="1 2">
    <name type="scientific">Caldovatus sediminis</name>
    <dbReference type="NCBI Taxonomy" id="2041189"/>
    <lineage>
        <taxon>Bacteria</taxon>
        <taxon>Pseudomonadati</taxon>
        <taxon>Pseudomonadota</taxon>
        <taxon>Alphaproteobacteria</taxon>
        <taxon>Acetobacterales</taxon>
        <taxon>Roseomonadaceae</taxon>
        <taxon>Caldovatus</taxon>
    </lineage>
</organism>
<dbReference type="EMBL" id="BMKS01000031">
    <property type="protein sequence ID" value="GGG52606.1"/>
    <property type="molecule type" value="Genomic_DNA"/>
</dbReference>
<dbReference type="Proteomes" id="UP000597507">
    <property type="component" value="Unassembled WGS sequence"/>
</dbReference>
<name>A0A8J2ZG14_9PROT</name>
<dbReference type="AlphaFoldDB" id="A0A8J2ZG14"/>